<feature type="compositionally biased region" description="Polar residues" evidence="2">
    <location>
        <begin position="258"/>
        <end position="268"/>
    </location>
</feature>
<proteinExistence type="predicted"/>
<feature type="compositionally biased region" description="Polar residues" evidence="2">
    <location>
        <begin position="407"/>
        <end position="419"/>
    </location>
</feature>
<name>A0A8I6S1A0_CIMLE</name>
<protein>
    <submittedName>
        <fullName evidence="3">Uncharacterized protein</fullName>
    </submittedName>
</protein>
<feature type="coiled-coil region" evidence="1">
    <location>
        <begin position="18"/>
        <end position="45"/>
    </location>
</feature>
<dbReference type="OrthoDB" id="10678313at2759"/>
<accession>A0A8I6S1A0</accession>
<feature type="region of interest" description="Disordered" evidence="2">
    <location>
        <begin position="258"/>
        <end position="283"/>
    </location>
</feature>
<evidence type="ECO:0000313" key="3">
    <source>
        <dbReference type="EnsemblMetazoa" id="XP_014255291.1"/>
    </source>
</evidence>
<evidence type="ECO:0000256" key="2">
    <source>
        <dbReference type="SAM" id="MobiDB-lite"/>
    </source>
</evidence>
<keyword evidence="1" id="KW-0175">Coiled coil</keyword>
<evidence type="ECO:0000313" key="4">
    <source>
        <dbReference type="Proteomes" id="UP000494040"/>
    </source>
</evidence>
<dbReference type="GeneID" id="106669923"/>
<evidence type="ECO:0000256" key="1">
    <source>
        <dbReference type="SAM" id="Coils"/>
    </source>
</evidence>
<sequence>MYRDWDTQGRKQAFSPCNLRSTRRRNEYERRAAELKKELTKQRMVFNSKNQCRPATAGVVLDIPSTVTGPDRVKMARQKYSVGSKVLTKSKSIPRVGTANRQTKGNIYRGKFLHPKASSTVIERTYLRPKSGCKPKAGASTLKSCAPNKSEGYQQNSSLAGGTSPKTCESPRRRDASPIEPAPPCEPITYRPKSPRKPAEDYQPMPGTSTGHYTYTNFSISSEDLYAPPSPPIRVTYPTKAKTAKNRYGKTVYCPTYSSTTGQVPQTSDDSRDHCKQKKRDKREYPDVASILESCDPCQNLPIPDELLPTREDYEHPSAALSKLEKFFKFIDNVEQQIGEHAVKHNYSYGSLLESNKEKDFSESNVSNYRQDYQITQSTVSQDLNCQKPIRQKTQSMKKGNVHPRGKTQTGVKRGSSSARGMPVARGGTRTKGGRQPTGRVCSERNQKGKSFSYKSSLEKIKERSIEHEERKCFDQIGRPPLVNPIIETAQRMINKMIPCPVVTDIRYTMLYTCLEWALSQCPDPNNIPPETKMINAIMDWEEEVERLTKAGEKPETIIIRPGEIDPASVTVINVQTQTEVCPVRTPPPVFRPPSPRPQYQLDSRYAEHSILSPECSPREIPPMEMDVCPPRPELHQYSYQPPKVRSRPKPEIFLRRMAQLRGRRGAYVQQDLVESDSTSSECPDPGMEDNVLDDDLAWLRRIEENDDIEFEVEVEDFDALPEPELQNFLIPETRVISAVPTAENPRVAQLDMQSVQVIRNPEQYMEPLNESVSAQACTAEV</sequence>
<feature type="region of interest" description="Disordered" evidence="2">
    <location>
        <begin position="130"/>
        <end position="206"/>
    </location>
</feature>
<reference evidence="3" key="1">
    <citation type="submission" date="2022-01" db="UniProtKB">
        <authorList>
            <consortium name="EnsemblMetazoa"/>
        </authorList>
    </citation>
    <scope>IDENTIFICATION</scope>
</reference>
<dbReference type="AlphaFoldDB" id="A0A8I6S1A0"/>
<feature type="region of interest" description="Disordered" evidence="2">
    <location>
        <begin position="394"/>
        <end position="448"/>
    </location>
</feature>
<dbReference type="RefSeq" id="XP_014255291.1">
    <property type="nucleotide sequence ID" value="XM_014399805.1"/>
</dbReference>
<keyword evidence="4" id="KW-1185">Reference proteome</keyword>
<dbReference type="Proteomes" id="UP000494040">
    <property type="component" value="Unassembled WGS sequence"/>
</dbReference>
<organism evidence="3 4">
    <name type="scientific">Cimex lectularius</name>
    <name type="common">Bed bug</name>
    <name type="synonym">Acanthia lectularia</name>
    <dbReference type="NCBI Taxonomy" id="79782"/>
    <lineage>
        <taxon>Eukaryota</taxon>
        <taxon>Metazoa</taxon>
        <taxon>Ecdysozoa</taxon>
        <taxon>Arthropoda</taxon>
        <taxon>Hexapoda</taxon>
        <taxon>Insecta</taxon>
        <taxon>Pterygota</taxon>
        <taxon>Neoptera</taxon>
        <taxon>Paraneoptera</taxon>
        <taxon>Hemiptera</taxon>
        <taxon>Heteroptera</taxon>
        <taxon>Panheteroptera</taxon>
        <taxon>Cimicomorpha</taxon>
        <taxon>Cimicidae</taxon>
        <taxon>Cimex</taxon>
    </lineage>
</organism>
<feature type="compositionally biased region" description="Polar residues" evidence="2">
    <location>
        <begin position="151"/>
        <end position="167"/>
    </location>
</feature>
<dbReference type="KEGG" id="clec:106669923"/>
<dbReference type="EnsemblMetazoa" id="XM_014399805.1">
    <property type="protein sequence ID" value="XP_014255291.1"/>
    <property type="gene ID" value="LOC106669923"/>
</dbReference>